<keyword evidence="9" id="KW-1185">Reference proteome</keyword>
<name>A0AAD8WSI6_LOLMU</name>
<feature type="disulfide bond" evidence="5">
    <location>
        <begin position="114"/>
        <end position="126"/>
    </location>
</feature>
<evidence type="ECO:0000313" key="9">
    <source>
        <dbReference type="Proteomes" id="UP001231189"/>
    </source>
</evidence>
<evidence type="ECO:0000256" key="5">
    <source>
        <dbReference type="PROSITE-ProRule" id="PRU00261"/>
    </source>
</evidence>
<dbReference type="GO" id="GO:0008061">
    <property type="term" value="F:chitin binding"/>
    <property type="evidence" value="ECO:0007669"/>
    <property type="project" value="UniProtKB-UniRule"/>
</dbReference>
<keyword evidence="6" id="KW-0732">Signal</keyword>
<keyword evidence="2" id="KW-0430">Lectin</keyword>
<comment type="caution">
    <text evidence="5">Lacks conserved residue(s) required for the propagation of feature annotation.</text>
</comment>
<evidence type="ECO:0000313" key="8">
    <source>
        <dbReference type="EMBL" id="KAK1677176.1"/>
    </source>
</evidence>
<dbReference type="PANTHER" id="PTHR47849:SF8">
    <property type="entry name" value="LECTIN"/>
    <property type="match status" value="1"/>
</dbReference>
<keyword evidence="4" id="KW-0873">Pyrrolidone carboxylic acid</keyword>
<protein>
    <recommendedName>
        <fullName evidence="7">Chitin-binding type-1 domain-containing protein</fullName>
    </recommendedName>
</protein>
<dbReference type="EMBL" id="JAUUTY010000002">
    <property type="protein sequence ID" value="KAK1677176.1"/>
    <property type="molecule type" value="Genomic_DNA"/>
</dbReference>
<dbReference type="GO" id="GO:0030246">
    <property type="term" value="F:carbohydrate binding"/>
    <property type="evidence" value="ECO:0007669"/>
    <property type="project" value="UniProtKB-KW"/>
</dbReference>
<dbReference type="SMART" id="SM00270">
    <property type="entry name" value="ChtBD1"/>
    <property type="match status" value="3"/>
</dbReference>
<dbReference type="Gene3D" id="3.30.60.10">
    <property type="entry name" value="Endochitinase-like"/>
    <property type="match status" value="3"/>
</dbReference>
<feature type="disulfide bond" evidence="5">
    <location>
        <begin position="105"/>
        <end position="120"/>
    </location>
</feature>
<feature type="disulfide bond" evidence="5">
    <location>
        <begin position="31"/>
        <end position="43"/>
    </location>
</feature>
<feature type="disulfide bond" evidence="5">
    <location>
        <begin position="36"/>
        <end position="50"/>
    </location>
</feature>
<evidence type="ECO:0000256" key="3">
    <source>
        <dbReference type="ARBA" id="ARBA00023157"/>
    </source>
</evidence>
<evidence type="ECO:0000256" key="6">
    <source>
        <dbReference type="SAM" id="SignalP"/>
    </source>
</evidence>
<dbReference type="AlphaFoldDB" id="A0AAD8WSI6"/>
<evidence type="ECO:0000256" key="4">
    <source>
        <dbReference type="ARBA" id="ARBA00023283"/>
    </source>
</evidence>
<sequence length="400" mass="42610">MMHNKALCATVLLAVAAAAAHAQRCGRFHDCPRNLCCNIYGYCGLGEEYCGRGKCNHGACHGGTHCSGRPCHNNYCCSKDSQCGLGVEYCGDGCQGGPCLDNVMCGHLAGGKKCATNLCCSRFGYCGMGSEFCGEGCQSGACHAASGTGDRPALPAPTPSSPAPAPRSSGDGGVCAAKNLYYRHLSEEDEGCIQRVDDETPVPGSCLCYDMCAHKGGDTAGLTDAQSQTCFVDCVLSGGGWVFSPGGGAEGCAADDPAAPPASLPTGLLLSKYVRLAVTRPKVSRSREEKDETEEVLLIEVDFEPSPRWEAIFFVYLNSAEGEVPDQKDPRYLPYFEASQGRAVRKFPIGAKLEAMGADGHKMLAVSLVAYYPQDMNRPYWFETNMIFIRTVAIVYEPKE</sequence>
<evidence type="ECO:0000256" key="2">
    <source>
        <dbReference type="ARBA" id="ARBA00022734"/>
    </source>
</evidence>
<feature type="disulfide bond" evidence="5">
    <location>
        <begin position="76"/>
        <end position="90"/>
    </location>
</feature>
<dbReference type="PROSITE" id="PS50941">
    <property type="entry name" value="CHIT_BIND_I_2"/>
    <property type="match status" value="3"/>
</dbReference>
<dbReference type="InterPro" id="IPR022740">
    <property type="entry name" value="Polyphenol_oxidase_C"/>
</dbReference>
<feature type="signal peptide" evidence="6">
    <location>
        <begin position="1"/>
        <end position="22"/>
    </location>
</feature>
<organism evidence="8 9">
    <name type="scientific">Lolium multiflorum</name>
    <name type="common">Italian ryegrass</name>
    <name type="synonym">Lolium perenne subsp. multiflorum</name>
    <dbReference type="NCBI Taxonomy" id="4521"/>
    <lineage>
        <taxon>Eukaryota</taxon>
        <taxon>Viridiplantae</taxon>
        <taxon>Streptophyta</taxon>
        <taxon>Embryophyta</taxon>
        <taxon>Tracheophyta</taxon>
        <taxon>Spermatophyta</taxon>
        <taxon>Magnoliopsida</taxon>
        <taxon>Liliopsida</taxon>
        <taxon>Poales</taxon>
        <taxon>Poaceae</taxon>
        <taxon>BOP clade</taxon>
        <taxon>Pooideae</taxon>
        <taxon>Poodae</taxon>
        <taxon>Poeae</taxon>
        <taxon>Poeae Chloroplast Group 2 (Poeae type)</taxon>
        <taxon>Loliodinae</taxon>
        <taxon>Loliinae</taxon>
        <taxon>Lolium</taxon>
    </lineage>
</organism>
<feature type="chain" id="PRO_5042224731" description="Chitin-binding type-1 domain-containing protein" evidence="6">
    <location>
        <begin position="23"/>
        <end position="400"/>
    </location>
</feature>
<comment type="caution">
    <text evidence="8">The sequence shown here is derived from an EMBL/GenBank/DDBJ whole genome shotgun (WGS) entry which is preliminary data.</text>
</comment>
<dbReference type="InterPro" id="IPR001002">
    <property type="entry name" value="Chitin-bd_1"/>
</dbReference>
<evidence type="ECO:0000259" key="7">
    <source>
        <dbReference type="PROSITE" id="PS50941"/>
    </source>
</evidence>
<keyword evidence="1 5" id="KW-0147">Chitin-binding</keyword>
<accession>A0AAD8WSI6</accession>
<evidence type="ECO:0000256" key="1">
    <source>
        <dbReference type="ARBA" id="ARBA00022669"/>
    </source>
</evidence>
<dbReference type="SUPFAM" id="SSF57016">
    <property type="entry name" value="Plant lectins/antimicrobial peptides"/>
    <property type="match status" value="3"/>
</dbReference>
<gene>
    <name evidence="8" type="ORF">QYE76_038024</name>
</gene>
<feature type="domain" description="Chitin-binding type-1" evidence="7">
    <location>
        <begin position="22"/>
        <end position="62"/>
    </location>
</feature>
<reference evidence="8" key="1">
    <citation type="submission" date="2023-07" db="EMBL/GenBank/DDBJ databases">
        <title>A chromosome-level genome assembly of Lolium multiflorum.</title>
        <authorList>
            <person name="Chen Y."/>
            <person name="Copetti D."/>
            <person name="Kolliker R."/>
            <person name="Studer B."/>
        </authorList>
    </citation>
    <scope>NUCLEOTIDE SEQUENCE</scope>
    <source>
        <strain evidence="8">02402/16</strain>
        <tissue evidence="8">Leaf</tissue>
    </source>
</reference>
<proteinExistence type="predicted"/>
<dbReference type="PROSITE" id="PS00026">
    <property type="entry name" value="CHIT_BIND_I_1"/>
    <property type="match status" value="1"/>
</dbReference>
<dbReference type="Pfam" id="PF00187">
    <property type="entry name" value="Chitin_bind_1"/>
    <property type="match status" value="2"/>
</dbReference>
<dbReference type="InterPro" id="IPR036861">
    <property type="entry name" value="Endochitinase-like_sf"/>
</dbReference>
<feature type="disulfide bond" evidence="5">
    <location>
        <begin position="119"/>
        <end position="133"/>
    </location>
</feature>
<dbReference type="CDD" id="cd00035">
    <property type="entry name" value="ChtBD1"/>
    <property type="match status" value="3"/>
</dbReference>
<dbReference type="InterPro" id="IPR018371">
    <property type="entry name" value="Chitin-binding_1_CS"/>
</dbReference>
<dbReference type="GO" id="GO:0004097">
    <property type="term" value="F:catechol oxidase activity"/>
    <property type="evidence" value="ECO:0007669"/>
    <property type="project" value="InterPro"/>
</dbReference>
<feature type="disulfide bond" evidence="5">
    <location>
        <begin position="71"/>
        <end position="83"/>
    </location>
</feature>
<feature type="domain" description="Chitin-binding type-1" evidence="7">
    <location>
        <begin position="102"/>
        <end position="144"/>
    </location>
</feature>
<dbReference type="Proteomes" id="UP001231189">
    <property type="component" value="Unassembled WGS sequence"/>
</dbReference>
<dbReference type="PANTHER" id="PTHR47849">
    <property type="entry name" value="CHITIN-BINDING LECTIN 1"/>
    <property type="match status" value="1"/>
</dbReference>
<keyword evidence="3 5" id="KW-1015">Disulfide bond</keyword>
<feature type="domain" description="Chitin-binding type-1" evidence="7">
    <location>
        <begin position="63"/>
        <end position="101"/>
    </location>
</feature>
<dbReference type="Pfam" id="PF12143">
    <property type="entry name" value="PPO1_KFDV"/>
    <property type="match status" value="1"/>
</dbReference>